<dbReference type="GO" id="GO:0044732">
    <property type="term" value="C:mitotic spindle pole body"/>
    <property type="evidence" value="ECO:0007669"/>
    <property type="project" value="TreeGrafter"/>
</dbReference>
<feature type="region of interest" description="Disordered" evidence="5">
    <location>
        <begin position="1317"/>
        <end position="1357"/>
    </location>
</feature>
<feature type="region of interest" description="Disordered" evidence="5">
    <location>
        <begin position="35"/>
        <end position="81"/>
    </location>
</feature>
<evidence type="ECO:0000256" key="5">
    <source>
        <dbReference type="SAM" id="MobiDB-lite"/>
    </source>
</evidence>
<dbReference type="PANTHER" id="PTHR12792:SF0">
    <property type="entry name" value="SEPARIN"/>
    <property type="match status" value="1"/>
</dbReference>
<proteinExistence type="predicted"/>
<dbReference type="PANTHER" id="PTHR12792">
    <property type="entry name" value="EXTRA SPINDLE POLES 1-RELATED"/>
    <property type="match status" value="1"/>
</dbReference>
<organism evidence="7 8">
    <name type="scientific">Cephalotrichum gorgonifer</name>
    <dbReference type="NCBI Taxonomy" id="2041049"/>
    <lineage>
        <taxon>Eukaryota</taxon>
        <taxon>Fungi</taxon>
        <taxon>Dikarya</taxon>
        <taxon>Ascomycota</taxon>
        <taxon>Pezizomycotina</taxon>
        <taxon>Sordariomycetes</taxon>
        <taxon>Hypocreomycetidae</taxon>
        <taxon>Microascales</taxon>
        <taxon>Microascaceae</taxon>
        <taxon>Cephalotrichum</taxon>
    </lineage>
</organism>
<dbReference type="GO" id="GO:0005634">
    <property type="term" value="C:nucleus"/>
    <property type="evidence" value="ECO:0007669"/>
    <property type="project" value="InterPro"/>
</dbReference>
<sequence length="2128" mass="230652">MTSISSKADAVKAAVSSTTTCTPATTVTLRELLIPESSSTPVAPTSAARKTTSRAPAKSTTTRPNAQPAKSTTAQAKDAGLTSKEREILATHIVNAAFKSLTEAAKAQAQPLPSKKSETPAATPRRSPGGTPLRRSLSTPLSPMQPRTLNRTSTTIDTSTTSKSGRYPASSSSACLSTVECVRVAFMCLRSLKGPDPAGKSLELEMGMSAFVGKLLALNLHEQALKELRVLKLRLEDRAASSASKKSTKSASNDATTTARTLSELLDFKEDSISPITRPLVISAQLYALRIMAHSRKPGQIEGAIPFLRESNKSSLLQLLLQSVRDNPKDAAKTSRQIESFASILLSLTPGCSGKDDAEAMEQRLHPSPAAAFELQSVALRARLEYWKITGRPGDIDRDILLPFSRCLAAFGRRLKPVSPSAHDLCEESFLRIQRMMDEQGLVPSQTSKSPVGAIYQCLGSSALSLKRSEVAKTWVERIHGMLSPEVDSTARQISVTAQLLAVCLKCKLDERRVVPLLTEVIEGIQGMFRGETSELDDLLVDLSLARRSAVGVLMNASGSNSSPANLSSQLTDLLETFITQYPRFTIRWLGKPPNRDGNPKDFVRFESRRQAVQGTLNQLLDGALVVSKSQLTSSKVEWSKVDAVLQDCLELLERMGDIKGPANGTNGNTYYVKISNLYYMKYALWRQDSTNHDASSPLRALRRSIDAIRDRTPREREVGQYVTKLERFADACAKSKRTDHAREALQSICTTMVEEGVLSKVAALLYDQPPAVAWSSSDGSEALSRTLCSIAKLDKSWTSWTCFLSEIERAAVLEHLVQTITSADPGKSREPLKLSDPLVDSLLRIYTLEKFPVRRLRTLLHLYSMNMTQPDQAPPIRSQIETAIQTVSSKDIGEDGALGRYIPHLTAYFTSLDAMLDWTQNSPELRSAISIWHNFTKSSTTRDDIFGHIDNPAILSTHVKAIADLASMKGESTLLVSALELLADLSKKMKEPVLDEVLANCNLLASHYANLGYTDKAEAVLAATKETIAQADGLSGEAVAEFHLSVAEHCIATGNFDKAELCLADAKAAFVDNPVKHRPSKSRASSMTALAGLLYSVIALEKGEAQPALQYAKDSVRAIMGDWTALERSGSATASAESDASEISIGGGLDNGESYASALRVIRGSNFWAITYPFIRSVLRLSALYAHMGMFQETLHYAERALGVARSSGSPLYIAQCSAWAGSVWIKGGKPEKGVDLVTAAREFVTENPKSPHSVQLACQLSELYRLMGDTESEEELLRLAESSLQQADGPADAADDSGVSGIGDEMEKLTIAEKPRTTRATRTRATAAKKPAATKTTRSKVVTVPKPSPPPEDPRVSLMRASVLLHRAFGHIHQKDWTAAMGILEQMTVRPTGSGDAYREQMIRAICLVGQSLNDMIRDPVFSALQDSTISFPAVSQSKSLDNGAGGASPAKSPATRKPSKARGGSRFADALREAQNHLLEANSAAVVRGDGGLVHRISSLLQSTVIFLSATSTKCGVLNHPGYASCSIELAKNVTWRRERKALQLRSSPARIEWPAALPPADPRRSSLGAASDMSNFQRDYVDIIPSGWTVISISPSDNREDLCITKLQSGHTPFVLRLPLERANSRDADNEVFSFKNGLDELRELIALANKSSHTARDMAAKGAKAAWWREREDLDARLGELLRSVEEVWLGGFRGVFSQQPRRTNLLARFQASFHKILDKHLPSRRPTRGRRGAKTTAAAAAPKITFDPRILELFIGLGSPAGEAEGADNYEALTDLLYFTIDILQFRGEQNAYDEIDFDAMVVETLDALAAYHQAARAEAEAEAESGADGGGAHTILVLDKSLHAFPWESLPCMQGLAVSRVPSLACLRRLITEQQSPSSSSSTEADLTTEAPSKPGGFVSPSSGTYILNPGSDLTNTLSLFEKPLSDLGPSWTPIVSRAPTEAEFETALTDSDVLLYFGHGSGAQYLRGKTLRRMERCRAVALLMGCSSASLETNGEFECHGTVWNYMLAGSPAVVGALWDVTDREVDRFAGAVFEEWGLVERGVFGGEVGEADKAKAKVKGRAKEKGKAKAKEVVGAEGAERGTASLVEAVAKGREACRFKYLTAAAMCVYGIPVYVNRE</sequence>
<accession>A0AAE8SW98</accession>
<feature type="compositionally biased region" description="Polar residues" evidence="5">
    <location>
        <begin position="49"/>
        <end position="75"/>
    </location>
</feature>
<feature type="compositionally biased region" description="Polar residues" evidence="5">
    <location>
        <begin position="136"/>
        <end position="151"/>
    </location>
</feature>
<name>A0AAE8SW98_9PEZI</name>
<dbReference type="GO" id="GO:0072686">
    <property type="term" value="C:mitotic spindle"/>
    <property type="evidence" value="ECO:0007669"/>
    <property type="project" value="TreeGrafter"/>
</dbReference>
<dbReference type="SUPFAM" id="SSF48452">
    <property type="entry name" value="TPR-like"/>
    <property type="match status" value="1"/>
</dbReference>
<dbReference type="InterPro" id="IPR030397">
    <property type="entry name" value="SEPARIN_core_dom"/>
</dbReference>
<evidence type="ECO:0000256" key="2">
    <source>
        <dbReference type="ARBA" id="ARBA00012489"/>
    </source>
</evidence>
<dbReference type="GO" id="GO:0004197">
    <property type="term" value="F:cysteine-type endopeptidase activity"/>
    <property type="evidence" value="ECO:0007669"/>
    <property type="project" value="InterPro"/>
</dbReference>
<dbReference type="Proteomes" id="UP001187682">
    <property type="component" value="Unassembled WGS sequence"/>
</dbReference>
<keyword evidence="4" id="KW-0159">Chromosome partition</keyword>
<evidence type="ECO:0000313" key="7">
    <source>
        <dbReference type="EMBL" id="SPO02777.1"/>
    </source>
</evidence>
<dbReference type="InterPro" id="IPR011990">
    <property type="entry name" value="TPR-like_helical_dom_sf"/>
</dbReference>
<feature type="compositionally biased region" description="Low complexity" evidence="5">
    <location>
        <begin position="37"/>
        <end position="48"/>
    </location>
</feature>
<dbReference type="GO" id="GO:0051301">
    <property type="term" value="P:cell division"/>
    <property type="evidence" value="ECO:0007669"/>
    <property type="project" value="UniProtKB-KW"/>
</dbReference>
<keyword evidence="8" id="KW-1185">Reference proteome</keyword>
<feature type="region of interest" description="Disordered" evidence="5">
    <location>
        <begin position="105"/>
        <end position="171"/>
    </location>
</feature>
<feature type="compositionally biased region" description="Low complexity" evidence="5">
    <location>
        <begin position="1325"/>
        <end position="1347"/>
    </location>
</feature>
<evidence type="ECO:0000256" key="1">
    <source>
        <dbReference type="ARBA" id="ARBA00000451"/>
    </source>
</evidence>
<dbReference type="Gene3D" id="1.25.40.10">
    <property type="entry name" value="Tetratricopeptide repeat domain"/>
    <property type="match status" value="1"/>
</dbReference>
<reference evidence="7" key="1">
    <citation type="submission" date="2018-03" db="EMBL/GenBank/DDBJ databases">
        <authorList>
            <person name="Guldener U."/>
        </authorList>
    </citation>
    <scope>NUCLEOTIDE SEQUENCE</scope>
</reference>
<evidence type="ECO:0000313" key="8">
    <source>
        <dbReference type="Proteomes" id="UP001187682"/>
    </source>
</evidence>
<comment type="catalytic activity">
    <reaction evidence="1">
        <text>All bonds known to be hydrolyzed by this endopeptidase have arginine in P1 and an acidic residue in P4. P6 is often occupied by an acidic residue or by a hydroxy-amino-acid residue, the phosphorylation of which enhances cleavage.</text>
        <dbReference type="EC" id="3.4.22.49"/>
    </reaction>
</comment>
<dbReference type="PROSITE" id="PS51700">
    <property type="entry name" value="SEPARIN"/>
    <property type="match status" value="1"/>
</dbReference>
<dbReference type="InterPro" id="IPR005314">
    <property type="entry name" value="Peptidase_C50"/>
</dbReference>
<dbReference type="EC" id="3.4.22.49" evidence="2"/>
<dbReference type="Pfam" id="PF03568">
    <property type="entry name" value="Separin_C"/>
    <property type="match status" value="1"/>
</dbReference>
<feature type="compositionally biased region" description="Low complexity" evidence="5">
    <location>
        <begin position="152"/>
        <end position="164"/>
    </location>
</feature>
<keyword evidence="3" id="KW-0378">Hydrolase</keyword>
<protein>
    <recommendedName>
        <fullName evidence="2">separase</fullName>
        <ecNumber evidence="2">3.4.22.49</ecNumber>
    </recommendedName>
</protein>
<dbReference type="GO" id="GO:0005737">
    <property type="term" value="C:cytoplasm"/>
    <property type="evidence" value="ECO:0007669"/>
    <property type="project" value="TreeGrafter"/>
</dbReference>
<keyword evidence="7" id="KW-0132">Cell division</keyword>
<comment type="caution">
    <text evidence="7">The sequence shown here is derived from an EMBL/GenBank/DDBJ whole genome shotgun (WGS) entry which is preliminary data.</text>
</comment>
<gene>
    <name evidence="7" type="ORF">DNG_05452</name>
</gene>
<evidence type="ECO:0000259" key="6">
    <source>
        <dbReference type="PROSITE" id="PS51700"/>
    </source>
</evidence>
<feature type="region of interest" description="Disordered" evidence="5">
    <location>
        <begin position="1882"/>
        <end position="1909"/>
    </location>
</feature>
<evidence type="ECO:0000256" key="3">
    <source>
        <dbReference type="ARBA" id="ARBA00022801"/>
    </source>
</evidence>
<dbReference type="GO" id="GO:0006508">
    <property type="term" value="P:proteolysis"/>
    <property type="evidence" value="ECO:0007669"/>
    <property type="project" value="InterPro"/>
</dbReference>
<feature type="domain" description="Peptidase C50" evidence="6">
    <location>
        <begin position="1908"/>
        <end position="2005"/>
    </location>
</feature>
<keyword evidence="7" id="KW-0131">Cell cycle</keyword>
<evidence type="ECO:0000256" key="4">
    <source>
        <dbReference type="ARBA" id="ARBA00022829"/>
    </source>
</evidence>
<dbReference type="EMBL" id="ONZQ02000007">
    <property type="protein sequence ID" value="SPO02777.1"/>
    <property type="molecule type" value="Genomic_DNA"/>
</dbReference>
<feature type="region of interest" description="Disordered" evidence="5">
    <location>
        <begin position="1439"/>
        <end position="1468"/>
    </location>
</feature>
<dbReference type="GO" id="GO:0051307">
    <property type="term" value="P:meiotic chromosome separation"/>
    <property type="evidence" value="ECO:0007669"/>
    <property type="project" value="TreeGrafter"/>
</dbReference>